<keyword evidence="4 15" id="KW-0285">Flavoprotein</keyword>
<dbReference type="InterPro" id="IPR014729">
    <property type="entry name" value="Rossmann-like_a/b/a_fold"/>
</dbReference>
<dbReference type="InterPro" id="IPR023465">
    <property type="entry name" value="Riboflavin_kinase_dom_sf"/>
</dbReference>
<evidence type="ECO:0000256" key="12">
    <source>
        <dbReference type="ARBA" id="ARBA00023268"/>
    </source>
</evidence>
<keyword evidence="18" id="KW-1185">Reference proteome</keyword>
<sequence>MKIISAAYNLIQNTDALTLTLGNFDGLHLGHQQLIERVLSYKDTKHAVLTFDPHPSLVLRKQPFRTLTQKDDKIELFARYPLDYAFIVDFDSKFSELSTKDFIDFLRGINVKRLVIGRDARFGYRGEGTIQDLKRYFIVDVVPDLVYNHTRVSTTYIKDFLSTGDLGSARKLLNRHYHIKGYVVHGNKVGHKLGFPTANIDYDHYFLPMSGVYYVKVLVDDVWYHAMANIGNNPTLNFTFEKRLEIYILDFNKNIYGKNINIVFMHYLRNELKFKSRNELIEQLKKDETSVRKLTI</sequence>
<keyword evidence="9 15" id="KW-0418">Kinase</keyword>
<evidence type="ECO:0000256" key="6">
    <source>
        <dbReference type="ARBA" id="ARBA00022679"/>
    </source>
</evidence>
<evidence type="ECO:0000313" key="17">
    <source>
        <dbReference type="EMBL" id="MDI6452026.1"/>
    </source>
</evidence>
<dbReference type="InterPro" id="IPR002606">
    <property type="entry name" value="Riboflavin_kinase_bac"/>
</dbReference>
<keyword evidence="12" id="KW-0511">Multifunctional enzyme</keyword>
<evidence type="ECO:0000256" key="11">
    <source>
        <dbReference type="ARBA" id="ARBA00022840"/>
    </source>
</evidence>
<dbReference type="Proteomes" id="UP001431532">
    <property type="component" value="Unassembled WGS sequence"/>
</dbReference>
<protein>
    <recommendedName>
        <fullName evidence="15">Riboflavin biosynthesis protein</fullName>
    </recommendedName>
    <domain>
        <recommendedName>
            <fullName evidence="15">Riboflavin kinase</fullName>
            <ecNumber evidence="15">2.7.1.26</ecNumber>
        </recommendedName>
        <alternativeName>
            <fullName evidence="15">Flavokinase</fullName>
        </alternativeName>
    </domain>
    <domain>
        <recommendedName>
            <fullName evidence="15">FMN adenylyltransferase</fullName>
            <ecNumber evidence="15">2.7.7.2</ecNumber>
        </recommendedName>
        <alternativeName>
            <fullName evidence="15">FAD pyrophosphorylase</fullName>
        </alternativeName>
        <alternativeName>
            <fullName evidence="15">FAD synthase</fullName>
        </alternativeName>
    </domain>
</protein>
<comment type="pathway">
    <text evidence="3 15">Cofactor biosynthesis; FMN biosynthesis; FMN from riboflavin (ATP route): step 1/1.</text>
</comment>
<dbReference type="PANTHER" id="PTHR22749">
    <property type="entry name" value="RIBOFLAVIN KINASE/FMN ADENYLYLTRANSFERASE"/>
    <property type="match status" value="1"/>
</dbReference>
<keyword evidence="11 15" id="KW-0067">ATP-binding</keyword>
<dbReference type="GO" id="GO:0005524">
    <property type="term" value="F:ATP binding"/>
    <property type="evidence" value="ECO:0007669"/>
    <property type="project" value="UniProtKB-UniRule"/>
</dbReference>
<dbReference type="EC" id="2.7.7.2" evidence="15"/>
<evidence type="ECO:0000259" key="16">
    <source>
        <dbReference type="SMART" id="SM00904"/>
    </source>
</evidence>
<dbReference type="InterPro" id="IPR015865">
    <property type="entry name" value="Riboflavin_kinase_bac/euk"/>
</dbReference>
<dbReference type="NCBIfam" id="TIGR00125">
    <property type="entry name" value="cyt_tran_rel"/>
    <property type="match status" value="1"/>
</dbReference>
<dbReference type="RefSeq" id="WP_282838413.1">
    <property type="nucleotide sequence ID" value="NZ_JASCXW010000001.1"/>
</dbReference>
<dbReference type="SUPFAM" id="SSF82114">
    <property type="entry name" value="Riboflavin kinase-like"/>
    <property type="match status" value="1"/>
</dbReference>
<gene>
    <name evidence="17" type="ORF">QJ521_00490</name>
</gene>
<comment type="similarity">
    <text evidence="15">Belongs to the ribF family.</text>
</comment>
<dbReference type="InterPro" id="IPR015864">
    <property type="entry name" value="FAD_synthase"/>
</dbReference>
<dbReference type="NCBIfam" id="NF004162">
    <property type="entry name" value="PRK05627.1-5"/>
    <property type="match status" value="1"/>
</dbReference>
<dbReference type="Pfam" id="PF06574">
    <property type="entry name" value="FAD_syn"/>
    <property type="match status" value="1"/>
</dbReference>
<dbReference type="SMART" id="SM00904">
    <property type="entry name" value="Flavokinase"/>
    <property type="match status" value="1"/>
</dbReference>
<evidence type="ECO:0000256" key="14">
    <source>
        <dbReference type="ARBA" id="ARBA00049494"/>
    </source>
</evidence>
<dbReference type="GO" id="GO:0003919">
    <property type="term" value="F:FMN adenylyltransferase activity"/>
    <property type="evidence" value="ECO:0007669"/>
    <property type="project" value="UniProtKB-UniRule"/>
</dbReference>
<comment type="catalytic activity">
    <reaction evidence="14 15">
        <text>FMN + ATP + H(+) = FAD + diphosphate</text>
        <dbReference type="Rhea" id="RHEA:17237"/>
        <dbReference type="ChEBI" id="CHEBI:15378"/>
        <dbReference type="ChEBI" id="CHEBI:30616"/>
        <dbReference type="ChEBI" id="CHEBI:33019"/>
        <dbReference type="ChEBI" id="CHEBI:57692"/>
        <dbReference type="ChEBI" id="CHEBI:58210"/>
        <dbReference type="EC" id="2.7.7.2"/>
    </reaction>
</comment>
<comment type="caution">
    <text evidence="17">The sequence shown here is derived from an EMBL/GenBank/DDBJ whole genome shotgun (WGS) entry which is preliminary data.</text>
</comment>
<evidence type="ECO:0000256" key="9">
    <source>
        <dbReference type="ARBA" id="ARBA00022777"/>
    </source>
</evidence>
<dbReference type="GO" id="GO:0009398">
    <property type="term" value="P:FMN biosynthetic process"/>
    <property type="evidence" value="ECO:0007669"/>
    <property type="project" value="UniProtKB-UniRule"/>
</dbReference>
<accession>A0AAW6U936</accession>
<keyword evidence="8 15" id="KW-0547">Nucleotide-binding</keyword>
<dbReference type="CDD" id="cd02064">
    <property type="entry name" value="FAD_synthetase_N"/>
    <property type="match status" value="1"/>
</dbReference>
<keyword evidence="6 15" id="KW-0808">Transferase</keyword>
<evidence type="ECO:0000256" key="15">
    <source>
        <dbReference type="PIRNR" id="PIRNR004491"/>
    </source>
</evidence>
<evidence type="ECO:0000256" key="2">
    <source>
        <dbReference type="ARBA" id="ARBA00004726"/>
    </source>
</evidence>
<keyword evidence="10 15" id="KW-0274">FAD</keyword>
<evidence type="ECO:0000256" key="5">
    <source>
        <dbReference type="ARBA" id="ARBA00022643"/>
    </source>
</evidence>
<dbReference type="NCBIfam" id="TIGR00083">
    <property type="entry name" value="ribF"/>
    <property type="match status" value="1"/>
</dbReference>
<proteinExistence type="inferred from homology"/>
<dbReference type="InterPro" id="IPR004821">
    <property type="entry name" value="Cyt_trans-like"/>
</dbReference>
<reference evidence="17" key="1">
    <citation type="submission" date="2023-05" db="EMBL/GenBank/DDBJ databases">
        <title>Mariniplasma microaerophilum sp. nov., a novel anaerobic mollicute isolated from terrestrial mud volcano, Taman Peninsula, Russia.</title>
        <authorList>
            <person name="Khomyakova M.A."/>
            <person name="Merkel A.Y."/>
            <person name="Slobodkin A.I."/>
        </authorList>
    </citation>
    <scope>NUCLEOTIDE SEQUENCE</scope>
    <source>
        <strain evidence="17">M4Ah</strain>
    </source>
</reference>
<dbReference type="InterPro" id="IPR023468">
    <property type="entry name" value="Riboflavin_kinase"/>
</dbReference>
<evidence type="ECO:0000256" key="4">
    <source>
        <dbReference type="ARBA" id="ARBA00022630"/>
    </source>
</evidence>
<dbReference type="EMBL" id="JASCXW010000001">
    <property type="protein sequence ID" value="MDI6452026.1"/>
    <property type="molecule type" value="Genomic_DNA"/>
</dbReference>
<dbReference type="GO" id="GO:0009231">
    <property type="term" value="P:riboflavin biosynthetic process"/>
    <property type="evidence" value="ECO:0007669"/>
    <property type="project" value="InterPro"/>
</dbReference>
<dbReference type="EC" id="2.7.1.26" evidence="15"/>
<name>A0AAW6U936_9MOLU</name>
<keyword evidence="7 15" id="KW-0548">Nucleotidyltransferase</keyword>
<keyword evidence="5 15" id="KW-0288">FMN</keyword>
<dbReference type="SUPFAM" id="SSF52374">
    <property type="entry name" value="Nucleotidylyl transferase"/>
    <property type="match status" value="1"/>
</dbReference>
<evidence type="ECO:0000256" key="13">
    <source>
        <dbReference type="ARBA" id="ARBA00047880"/>
    </source>
</evidence>
<dbReference type="FunFam" id="2.40.30.30:FF:000003">
    <property type="entry name" value="Riboflavin biosynthesis protein"/>
    <property type="match status" value="1"/>
</dbReference>
<dbReference type="PIRSF" id="PIRSF004491">
    <property type="entry name" value="FAD_Synth"/>
    <property type="match status" value="1"/>
</dbReference>
<evidence type="ECO:0000313" key="18">
    <source>
        <dbReference type="Proteomes" id="UP001431532"/>
    </source>
</evidence>
<evidence type="ECO:0000256" key="3">
    <source>
        <dbReference type="ARBA" id="ARBA00005201"/>
    </source>
</evidence>
<comment type="function">
    <text evidence="1">Catalyzes the phosphorylation of riboflavin to FMN followed by the adenylation of FMN to FAD.</text>
</comment>
<dbReference type="GO" id="GO:0006747">
    <property type="term" value="P:FAD biosynthetic process"/>
    <property type="evidence" value="ECO:0007669"/>
    <property type="project" value="UniProtKB-UniRule"/>
</dbReference>
<dbReference type="Pfam" id="PF01687">
    <property type="entry name" value="Flavokinase"/>
    <property type="match status" value="1"/>
</dbReference>
<dbReference type="GO" id="GO:0008531">
    <property type="term" value="F:riboflavin kinase activity"/>
    <property type="evidence" value="ECO:0007669"/>
    <property type="project" value="UniProtKB-UniRule"/>
</dbReference>
<evidence type="ECO:0000256" key="1">
    <source>
        <dbReference type="ARBA" id="ARBA00002121"/>
    </source>
</evidence>
<feature type="domain" description="Riboflavin kinase" evidence="16">
    <location>
        <begin position="172"/>
        <end position="296"/>
    </location>
</feature>
<evidence type="ECO:0000256" key="8">
    <source>
        <dbReference type="ARBA" id="ARBA00022741"/>
    </source>
</evidence>
<comment type="catalytic activity">
    <reaction evidence="13 15">
        <text>riboflavin + ATP = FMN + ADP + H(+)</text>
        <dbReference type="Rhea" id="RHEA:14357"/>
        <dbReference type="ChEBI" id="CHEBI:15378"/>
        <dbReference type="ChEBI" id="CHEBI:30616"/>
        <dbReference type="ChEBI" id="CHEBI:57986"/>
        <dbReference type="ChEBI" id="CHEBI:58210"/>
        <dbReference type="ChEBI" id="CHEBI:456216"/>
        <dbReference type="EC" id="2.7.1.26"/>
    </reaction>
</comment>
<dbReference type="AlphaFoldDB" id="A0AAW6U936"/>
<comment type="pathway">
    <text evidence="2 15">Cofactor biosynthesis; FAD biosynthesis; FAD from FMN: step 1/1.</text>
</comment>
<dbReference type="Gene3D" id="2.40.30.30">
    <property type="entry name" value="Riboflavin kinase-like"/>
    <property type="match status" value="1"/>
</dbReference>
<evidence type="ECO:0000256" key="10">
    <source>
        <dbReference type="ARBA" id="ARBA00022827"/>
    </source>
</evidence>
<organism evidence="17 18">
    <name type="scientific">Peloplasma aerotolerans</name>
    <dbReference type="NCBI Taxonomy" id="3044389"/>
    <lineage>
        <taxon>Bacteria</taxon>
        <taxon>Bacillati</taxon>
        <taxon>Mycoplasmatota</taxon>
        <taxon>Mollicutes</taxon>
        <taxon>Acholeplasmatales</taxon>
        <taxon>Acholeplasmataceae</taxon>
        <taxon>Peloplasma</taxon>
    </lineage>
</organism>
<evidence type="ECO:0000256" key="7">
    <source>
        <dbReference type="ARBA" id="ARBA00022695"/>
    </source>
</evidence>
<dbReference type="Gene3D" id="3.40.50.620">
    <property type="entry name" value="HUPs"/>
    <property type="match status" value="1"/>
</dbReference>
<dbReference type="PANTHER" id="PTHR22749:SF6">
    <property type="entry name" value="RIBOFLAVIN KINASE"/>
    <property type="match status" value="1"/>
</dbReference>